<comment type="caution">
    <text evidence="4">The sequence shown here is derived from an EMBL/GenBank/DDBJ whole genome shotgun (WGS) entry which is preliminary data.</text>
</comment>
<feature type="domain" description="CdaR GGDEF-like" evidence="3">
    <location>
        <begin position="127"/>
        <end position="226"/>
    </location>
</feature>
<gene>
    <name evidence="4" type="ORF">IAC57_05335</name>
</gene>
<evidence type="ECO:0000313" key="4">
    <source>
        <dbReference type="EMBL" id="HIU59510.1"/>
    </source>
</evidence>
<dbReference type="InterPro" id="IPR051448">
    <property type="entry name" value="CdaR-like_regulators"/>
</dbReference>
<comment type="similarity">
    <text evidence="1">Belongs to the CdaR family.</text>
</comment>
<dbReference type="Pfam" id="PF13556">
    <property type="entry name" value="HTH_30"/>
    <property type="match status" value="1"/>
</dbReference>
<evidence type="ECO:0000256" key="1">
    <source>
        <dbReference type="ARBA" id="ARBA00006754"/>
    </source>
</evidence>
<dbReference type="AlphaFoldDB" id="A0A9D1SGV1"/>
<dbReference type="Pfam" id="PF17853">
    <property type="entry name" value="GGDEF_2"/>
    <property type="match status" value="1"/>
</dbReference>
<organism evidence="4 5">
    <name type="scientific">Candidatus Scatosoma pullistercoris</name>
    <dbReference type="NCBI Taxonomy" id="2840934"/>
    <lineage>
        <taxon>Bacteria</taxon>
        <taxon>Bacillati</taxon>
        <taxon>Bacillota</taxon>
        <taxon>Clostridia</taxon>
        <taxon>Candidatus Scatosoma</taxon>
    </lineage>
</organism>
<accession>A0A9D1SGV1</accession>
<dbReference type="InterPro" id="IPR042070">
    <property type="entry name" value="PucR_C-HTH_sf"/>
</dbReference>
<feature type="domain" description="PucR C-terminal helix-turn-helix" evidence="2">
    <location>
        <begin position="278"/>
        <end position="330"/>
    </location>
</feature>
<evidence type="ECO:0000259" key="2">
    <source>
        <dbReference type="Pfam" id="PF13556"/>
    </source>
</evidence>
<reference evidence="4" key="2">
    <citation type="journal article" date="2021" name="PeerJ">
        <title>Extensive microbial diversity within the chicken gut microbiome revealed by metagenomics and culture.</title>
        <authorList>
            <person name="Gilroy R."/>
            <person name="Ravi A."/>
            <person name="Getino M."/>
            <person name="Pursley I."/>
            <person name="Horton D.L."/>
            <person name="Alikhan N.F."/>
            <person name="Baker D."/>
            <person name="Gharbi K."/>
            <person name="Hall N."/>
            <person name="Watson M."/>
            <person name="Adriaenssens E.M."/>
            <person name="Foster-Nyarko E."/>
            <person name="Jarju S."/>
            <person name="Secka A."/>
            <person name="Antonio M."/>
            <person name="Oren A."/>
            <person name="Chaudhuri R.R."/>
            <person name="La Ragione R."/>
            <person name="Hildebrand F."/>
            <person name="Pallen M.J."/>
        </authorList>
    </citation>
    <scope>NUCLEOTIDE SEQUENCE</scope>
    <source>
        <strain evidence="4">11687</strain>
    </source>
</reference>
<dbReference type="InterPro" id="IPR041522">
    <property type="entry name" value="CdaR_GGDEF"/>
</dbReference>
<dbReference type="Gene3D" id="1.10.10.2840">
    <property type="entry name" value="PucR C-terminal helix-turn-helix domain"/>
    <property type="match status" value="1"/>
</dbReference>
<protein>
    <submittedName>
        <fullName evidence="4">Helix-turn-helix domain-containing protein</fullName>
    </submittedName>
</protein>
<reference evidence="4" key="1">
    <citation type="submission" date="2020-10" db="EMBL/GenBank/DDBJ databases">
        <authorList>
            <person name="Gilroy R."/>
        </authorList>
    </citation>
    <scope>NUCLEOTIDE SEQUENCE</scope>
    <source>
        <strain evidence="4">11687</strain>
    </source>
</reference>
<dbReference type="Proteomes" id="UP000824081">
    <property type="component" value="Unassembled WGS sequence"/>
</dbReference>
<evidence type="ECO:0000259" key="3">
    <source>
        <dbReference type="Pfam" id="PF17853"/>
    </source>
</evidence>
<evidence type="ECO:0000313" key="5">
    <source>
        <dbReference type="Proteomes" id="UP000824081"/>
    </source>
</evidence>
<proteinExistence type="inferred from homology"/>
<dbReference type="EMBL" id="DVMZ01000142">
    <property type="protein sequence ID" value="HIU59510.1"/>
    <property type="molecule type" value="Genomic_DNA"/>
</dbReference>
<name>A0A9D1SGV1_9FIRM</name>
<sequence>MTELEKISSGIAALLGTEFGFYRENSGEEPGRGLSRCDRQFEGVTDDGECTFFRFLYKNTGYIGVIGGTGTQARAYAALLPAYIENRQEKEADLSKTEYLKRILFGECSSAGIYRYMTKFSVGKSACFALALSVPGQMEEVVSLISQYGGNSLDTVVALNRKNCVFVKFVGEEESEYQSPADYAEFLAQSLREELGLETTVGVGSVVKSLKDIPLSYSQAAGALRYAEVFSSRGNVHSYREYLLVRMLEDVPESKLMEYLGEMTDEGAKEIFEDADMLNTAEEFLQSSLNVSETSRKLYMHRNTLLYRLDKIEKATGLNIRQFPDAVSFRVLTVLYRLLGK</sequence>
<dbReference type="InterPro" id="IPR025736">
    <property type="entry name" value="PucR_C-HTH_dom"/>
</dbReference>
<dbReference type="PANTHER" id="PTHR33744">
    <property type="entry name" value="CARBOHYDRATE DIACID REGULATOR"/>
    <property type="match status" value="1"/>
</dbReference>